<gene>
    <name evidence="2" type="ORF">GPM918_LOCUS33249</name>
    <name evidence="3" type="ORF">SRO942_LOCUS33932</name>
</gene>
<dbReference type="Proteomes" id="UP000681722">
    <property type="component" value="Unassembled WGS sequence"/>
</dbReference>
<evidence type="ECO:0000313" key="2">
    <source>
        <dbReference type="EMBL" id="CAF1400702.1"/>
    </source>
</evidence>
<dbReference type="EMBL" id="CAJOBC010082947">
    <property type="protein sequence ID" value="CAF4294603.1"/>
    <property type="molecule type" value="Genomic_DNA"/>
</dbReference>
<dbReference type="AlphaFoldDB" id="A0A815KV37"/>
<protein>
    <submittedName>
        <fullName evidence="2">Uncharacterized protein</fullName>
    </submittedName>
</protein>
<comment type="caution">
    <text evidence="2">The sequence shown here is derived from an EMBL/GenBank/DDBJ whole genome shotgun (WGS) entry which is preliminary data.</text>
</comment>
<reference evidence="2" key="1">
    <citation type="submission" date="2021-02" db="EMBL/GenBank/DDBJ databases">
        <authorList>
            <person name="Nowell W R."/>
        </authorList>
    </citation>
    <scope>NUCLEOTIDE SEQUENCE</scope>
</reference>
<feature type="transmembrane region" description="Helical" evidence="1">
    <location>
        <begin position="5"/>
        <end position="24"/>
    </location>
</feature>
<dbReference type="EMBL" id="CAJNOQ010017525">
    <property type="protein sequence ID" value="CAF1400702.1"/>
    <property type="molecule type" value="Genomic_DNA"/>
</dbReference>
<organism evidence="2 4">
    <name type="scientific">Didymodactylos carnosus</name>
    <dbReference type="NCBI Taxonomy" id="1234261"/>
    <lineage>
        <taxon>Eukaryota</taxon>
        <taxon>Metazoa</taxon>
        <taxon>Spiralia</taxon>
        <taxon>Gnathifera</taxon>
        <taxon>Rotifera</taxon>
        <taxon>Eurotatoria</taxon>
        <taxon>Bdelloidea</taxon>
        <taxon>Philodinida</taxon>
        <taxon>Philodinidae</taxon>
        <taxon>Didymodactylos</taxon>
    </lineage>
</organism>
<name>A0A815KV37_9BILA</name>
<evidence type="ECO:0000313" key="4">
    <source>
        <dbReference type="Proteomes" id="UP000663829"/>
    </source>
</evidence>
<sequence>MLNRLCAALCSWLIMFFTLIRFLHLFRPLNTIRSNVILVISLIGIFGILNSYLVAFLRYENQKQILDSDLTTTTSTQIPWHFSLSTSQSKNLTSNLLKLHV</sequence>
<dbReference type="OrthoDB" id="10017336at2759"/>
<evidence type="ECO:0000256" key="1">
    <source>
        <dbReference type="SAM" id="Phobius"/>
    </source>
</evidence>
<accession>A0A815KV37</accession>
<proteinExistence type="predicted"/>
<feature type="transmembrane region" description="Helical" evidence="1">
    <location>
        <begin position="36"/>
        <end position="57"/>
    </location>
</feature>
<evidence type="ECO:0000313" key="3">
    <source>
        <dbReference type="EMBL" id="CAF4294603.1"/>
    </source>
</evidence>
<keyword evidence="1" id="KW-0812">Transmembrane</keyword>
<keyword evidence="1" id="KW-0472">Membrane</keyword>
<keyword evidence="1" id="KW-1133">Transmembrane helix</keyword>
<keyword evidence="4" id="KW-1185">Reference proteome</keyword>
<dbReference type="Proteomes" id="UP000663829">
    <property type="component" value="Unassembled WGS sequence"/>
</dbReference>